<feature type="domain" description="FAD-dependent oxidoreductase 2 FAD-binding" evidence="5">
    <location>
        <begin position="5"/>
        <end position="442"/>
    </location>
</feature>
<dbReference type="STRING" id="1848.SAMN05443637_102388"/>
<sequence>MPDYDVVVVGSGFAGSATTLSFLEETKKAGKPGRVALIEAGKKGERAGASRWTMAYLRLNRDNTLSKDWVGRMERDCRGLADLDYCRTFEAEVPATVKFMEDHGVELIHHDEPNVALEFDEQHFVYPNGGGKAIVDAYFNHIEQYDTCRVFWEHEAIRLKLDDEGRVVGVVVRKPDGLLTTITGKAVVLACGGFEGNPEMLTQYIGKDAVDLPLIAPGIKYNRGAGIRMAMEIGAGTAGQFDMVHSELVDTRATKPDAVIWGHNYGIVVNEDCERFYDEGEDYLFASFELIAYEVWRNQNQKAYFITDRVVMDRFTGSWVYETTDQPPAQADTIRGLAEELGLDPAKLEATVNAFNAACGPGEWDPAKLDGKKTTGITPPKSNWANPIAEPPFYGFPMTTNLTFTFGGLKVDLDGRVLSTNDVPIPGLYAAGEITGLFYHEYPPATSVLRSNTFGRLIGASLAKQLTAPAAA</sequence>
<comment type="cofactor">
    <cofactor evidence="1">
        <name>FAD</name>
        <dbReference type="ChEBI" id="CHEBI:57692"/>
    </cofactor>
</comment>
<dbReference type="PANTHER" id="PTHR43400">
    <property type="entry name" value="FUMARATE REDUCTASE"/>
    <property type="match status" value="1"/>
</dbReference>
<dbReference type="Gene3D" id="3.50.50.60">
    <property type="entry name" value="FAD/NAD(P)-binding domain"/>
    <property type="match status" value="1"/>
</dbReference>
<dbReference type="EMBL" id="FRAP01000002">
    <property type="protein sequence ID" value="SHK09899.1"/>
    <property type="molecule type" value="Genomic_DNA"/>
</dbReference>
<dbReference type="InterPro" id="IPR003953">
    <property type="entry name" value="FAD-dep_OxRdtase_2_FAD-bd"/>
</dbReference>
<dbReference type="AlphaFoldDB" id="A0A1M6PPP9"/>
<name>A0A1M6PPP9_PSETH</name>
<protein>
    <submittedName>
        <fullName evidence="6">Tricarballylate dehydrogenase</fullName>
    </submittedName>
</protein>
<accession>A0A1M6PPP9</accession>
<keyword evidence="7" id="KW-1185">Reference proteome</keyword>
<dbReference type="InterPro" id="IPR036188">
    <property type="entry name" value="FAD/NAD-bd_sf"/>
</dbReference>
<dbReference type="GO" id="GO:0033765">
    <property type="term" value="F:steroid dehydrogenase activity, acting on the CH-CH group of donors"/>
    <property type="evidence" value="ECO:0007669"/>
    <property type="project" value="UniProtKB-ARBA"/>
</dbReference>
<dbReference type="Proteomes" id="UP000184363">
    <property type="component" value="Unassembled WGS sequence"/>
</dbReference>
<evidence type="ECO:0000256" key="3">
    <source>
        <dbReference type="ARBA" id="ARBA00022827"/>
    </source>
</evidence>
<keyword evidence="4" id="KW-0560">Oxidoreductase</keyword>
<keyword evidence="2" id="KW-0285">Flavoprotein</keyword>
<keyword evidence="3" id="KW-0274">FAD</keyword>
<dbReference type="Gene3D" id="3.90.700.10">
    <property type="entry name" value="Succinate dehydrogenase/fumarate reductase flavoprotein, catalytic domain"/>
    <property type="match status" value="1"/>
</dbReference>
<dbReference type="InterPro" id="IPR027477">
    <property type="entry name" value="Succ_DH/fumarate_Rdtase_cat_sf"/>
</dbReference>
<dbReference type="OrthoDB" id="9813348at2"/>
<evidence type="ECO:0000256" key="1">
    <source>
        <dbReference type="ARBA" id="ARBA00001974"/>
    </source>
</evidence>
<evidence type="ECO:0000256" key="2">
    <source>
        <dbReference type="ARBA" id="ARBA00022630"/>
    </source>
</evidence>
<reference evidence="6 7" key="1">
    <citation type="submission" date="2016-11" db="EMBL/GenBank/DDBJ databases">
        <authorList>
            <person name="Jaros S."/>
            <person name="Januszkiewicz K."/>
            <person name="Wedrychowicz H."/>
        </authorList>
    </citation>
    <scope>NUCLEOTIDE SEQUENCE [LARGE SCALE GENOMIC DNA]</scope>
    <source>
        <strain evidence="6 7">DSM 43832</strain>
    </source>
</reference>
<evidence type="ECO:0000256" key="4">
    <source>
        <dbReference type="ARBA" id="ARBA00023002"/>
    </source>
</evidence>
<evidence type="ECO:0000313" key="7">
    <source>
        <dbReference type="Proteomes" id="UP000184363"/>
    </source>
</evidence>
<dbReference type="SUPFAM" id="SSF56425">
    <property type="entry name" value="Succinate dehydrogenase/fumarate reductase flavoprotein, catalytic domain"/>
    <property type="match status" value="1"/>
</dbReference>
<dbReference type="SUPFAM" id="SSF51905">
    <property type="entry name" value="FAD/NAD(P)-binding domain"/>
    <property type="match status" value="1"/>
</dbReference>
<gene>
    <name evidence="6" type="ORF">SAMN05443637_102388</name>
</gene>
<dbReference type="Pfam" id="PF00890">
    <property type="entry name" value="FAD_binding_2"/>
    <property type="match status" value="1"/>
</dbReference>
<evidence type="ECO:0000313" key="6">
    <source>
        <dbReference type="EMBL" id="SHK09899.1"/>
    </source>
</evidence>
<dbReference type="PANTHER" id="PTHR43400:SF7">
    <property type="entry name" value="FAD-DEPENDENT OXIDOREDUCTASE 2 FAD BINDING DOMAIN-CONTAINING PROTEIN"/>
    <property type="match status" value="1"/>
</dbReference>
<proteinExistence type="predicted"/>
<evidence type="ECO:0000259" key="5">
    <source>
        <dbReference type="Pfam" id="PF00890"/>
    </source>
</evidence>
<dbReference type="InterPro" id="IPR050315">
    <property type="entry name" value="FAD-oxidoreductase_2"/>
</dbReference>
<organism evidence="6 7">
    <name type="scientific">Pseudonocardia thermophila</name>
    <dbReference type="NCBI Taxonomy" id="1848"/>
    <lineage>
        <taxon>Bacteria</taxon>
        <taxon>Bacillati</taxon>
        <taxon>Actinomycetota</taxon>
        <taxon>Actinomycetes</taxon>
        <taxon>Pseudonocardiales</taxon>
        <taxon>Pseudonocardiaceae</taxon>
        <taxon>Pseudonocardia</taxon>
    </lineage>
</organism>
<dbReference type="RefSeq" id="WP_073455495.1">
    <property type="nucleotide sequence ID" value="NZ_FRAP01000002.1"/>
</dbReference>